<sequence>MKVAIVGVGNRLMGDDGFGSCLAEIIKDNTLGAEVIDLDTSNLLNIDINKYDIVVLLDIANIDSEYGIYEVKRSSDYDFSLHDLGLNLVLKLYEDKKFYVVACKPYIVDINFRLSEECINRMVKLFPIFKLFMEKFGVKINLEVSDIEKLVKEKCLNILEDK</sequence>
<dbReference type="RefSeq" id="WP_369609521.1">
    <property type="nucleotide sequence ID" value="NZ_AP031322.1"/>
</dbReference>
<protein>
    <recommendedName>
        <fullName evidence="6">Hydrogenase maturation protease</fullName>
    </recommendedName>
</protein>
<dbReference type="PANTHER" id="PTHR30302:SF1">
    <property type="entry name" value="HYDROGENASE 2 MATURATION PROTEASE"/>
    <property type="match status" value="1"/>
</dbReference>
<keyword evidence="4" id="KW-0378">Hydrolase</keyword>
<reference evidence="5" key="1">
    <citation type="submission" date="2024-03" db="EMBL/GenBank/DDBJ databases">
        <title>Complete genome sequence of Sulfurisphaera javensis strain KD-1.</title>
        <authorList>
            <person name="Sakai H."/>
            <person name="Nur N."/>
            <person name="Suwanto A."/>
            <person name="Kurosawa N."/>
        </authorList>
    </citation>
    <scope>NUCLEOTIDE SEQUENCE</scope>
    <source>
        <strain evidence="5">KD-1</strain>
    </source>
</reference>
<dbReference type="AlphaFoldDB" id="A0AAT9GSX2"/>
<evidence type="ECO:0000256" key="1">
    <source>
        <dbReference type="ARBA" id="ARBA00006814"/>
    </source>
</evidence>
<dbReference type="GO" id="GO:0016485">
    <property type="term" value="P:protein processing"/>
    <property type="evidence" value="ECO:0007669"/>
    <property type="project" value="TreeGrafter"/>
</dbReference>
<name>A0AAT9GSX2_9CREN</name>
<evidence type="ECO:0000256" key="3">
    <source>
        <dbReference type="ARBA" id="ARBA00022750"/>
    </source>
</evidence>
<evidence type="ECO:0000256" key="2">
    <source>
        <dbReference type="ARBA" id="ARBA00022670"/>
    </source>
</evidence>
<evidence type="ECO:0008006" key="6">
    <source>
        <dbReference type="Google" id="ProtNLM"/>
    </source>
</evidence>
<dbReference type="NCBIfam" id="TIGR00072">
    <property type="entry name" value="hydrog_prot"/>
    <property type="match status" value="1"/>
</dbReference>
<organism evidence="5">
    <name type="scientific">Sulfurisphaera javensis</name>
    <dbReference type="NCBI Taxonomy" id="2049879"/>
    <lineage>
        <taxon>Archaea</taxon>
        <taxon>Thermoproteota</taxon>
        <taxon>Thermoprotei</taxon>
        <taxon>Sulfolobales</taxon>
        <taxon>Sulfolobaceae</taxon>
        <taxon>Sulfurisphaera</taxon>
    </lineage>
</organism>
<dbReference type="SUPFAM" id="SSF53163">
    <property type="entry name" value="HybD-like"/>
    <property type="match status" value="1"/>
</dbReference>
<dbReference type="EMBL" id="AP031322">
    <property type="protein sequence ID" value="BFH73969.1"/>
    <property type="molecule type" value="Genomic_DNA"/>
</dbReference>
<dbReference type="PANTHER" id="PTHR30302">
    <property type="entry name" value="HYDROGENASE 1 MATURATION PROTEASE"/>
    <property type="match status" value="1"/>
</dbReference>
<comment type="similarity">
    <text evidence="1">Belongs to the peptidase A31 family.</text>
</comment>
<keyword evidence="2" id="KW-0645">Protease</keyword>
<dbReference type="GO" id="GO:0008047">
    <property type="term" value="F:enzyme activator activity"/>
    <property type="evidence" value="ECO:0007669"/>
    <property type="project" value="InterPro"/>
</dbReference>
<dbReference type="GeneID" id="92354865"/>
<evidence type="ECO:0000256" key="4">
    <source>
        <dbReference type="ARBA" id="ARBA00022801"/>
    </source>
</evidence>
<gene>
    <name evidence="5" type="ORF">SJAV_19130</name>
</gene>
<accession>A0AAT9GSX2</accession>
<evidence type="ECO:0000313" key="5">
    <source>
        <dbReference type="EMBL" id="BFH73969.1"/>
    </source>
</evidence>
<dbReference type="GO" id="GO:0004190">
    <property type="term" value="F:aspartic-type endopeptidase activity"/>
    <property type="evidence" value="ECO:0007669"/>
    <property type="project" value="UniProtKB-KW"/>
</dbReference>
<keyword evidence="3" id="KW-0064">Aspartyl protease</keyword>
<dbReference type="InterPro" id="IPR023430">
    <property type="entry name" value="Pept_HybD-like_dom_sf"/>
</dbReference>
<dbReference type="Gene3D" id="3.40.50.1450">
    <property type="entry name" value="HybD-like"/>
    <property type="match status" value="1"/>
</dbReference>
<dbReference type="KEGG" id="sjv:SJAV_19130"/>
<dbReference type="InterPro" id="IPR000671">
    <property type="entry name" value="Peptidase_A31"/>
</dbReference>
<proteinExistence type="inferred from homology"/>